<dbReference type="EMBL" id="CAICTM010001232">
    <property type="protein sequence ID" value="CAB9521807.1"/>
    <property type="molecule type" value="Genomic_DNA"/>
</dbReference>
<organism evidence="2 3">
    <name type="scientific">Seminavis robusta</name>
    <dbReference type="NCBI Taxonomy" id="568900"/>
    <lineage>
        <taxon>Eukaryota</taxon>
        <taxon>Sar</taxon>
        <taxon>Stramenopiles</taxon>
        <taxon>Ochrophyta</taxon>
        <taxon>Bacillariophyta</taxon>
        <taxon>Bacillariophyceae</taxon>
        <taxon>Bacillariophycidae</taxon>
        <taxon>Naviculales</taxon>
        <taxon>Naviculaceae</taxon>
        <taxon>Seminavis</taxon>
    </lineage>
</organism>
<sequence length="183" mass="20530">MELSRFLALALPALNNCSLVVDNAATHFSPENALARSPPPTMRKSKLCRWDSSLSKRECLAPLLDSPKRSSDETPEEATFEMESSKLIFLDSPVQSYDEPENERNYGGSSYYRSQGGGKLQNQGATTKNDAHLSRRRFSFDCDMSWAEKLQPSPTTSLDACEPPRMPLRTTGDFFPEADEREQ</sequence>
<evidence type="ECO:0000313" key="2">
    <source>
        <dbReference type="EMBL" id="CAB9521807.1"/>
    </source>
</evidence>
<accession>A0A9N8EIP1</accession>
<feature type="region of interest" description="Disordered" evidence="1">
    <location>
        <begin position="62"/>
        <end position="82"/>
    </location>
</feature>
<keyword evidence="3" id="KW-1185">Reference proteome</keyword>
<reference evidence="2" key="1">
    <citation type="submission" date="2020-06" db="EMBL/GenBank/DDBJ databases">
        <authorList>
            <consortium name="Plant Systems Biology data submission"/>
        </authorList>
    </citation>
    <scope>NUCLEOTIDE SEQUENCE</scope>
    <source>
        <strain evidence="2">D6</strain>
    </source>
</reference>
<dbReference type="Proteomes" id="UP001153069">
    <property type="component" value="Unassembled WGS sequence"/>
</dbReference>
<gene>
    <name evidence="2" type="ORF">SEMRO_1234_G254940.1</name>
</gene>
<name>A0A9N8EIP1_9STRA</name>
<proteinExistence type="predicted"/>
<feature type="region of interest" description="Disordered" evidence="1">
    <location>
        <begin position="96"/>
        <end position="132"/>
    </location>
</feature>
<feature type="region of interest" description="Disordered" evidence="1">
    <location>
        <begin position="151"/>
        <end position="183"/>
    </location>
</feature>
<dbReference type="AlphaFoldDB" id="A0A9N8EIP1"/>
<protein>
    <submittedName>
        <fullName evidence="2">Uncharacterized protein</fullName>
    </submittedName>
</protein>
<evidence type="ECO:0000256" key="1">
    <source>
        <dbReference type="SAM" id="MobiDB-lite"/>
    </source>
</evidence>
<comment type="caution">
    <text evidence="2">The sequence shown here is derived from an EMBL/GenBank/DDBJ whole genome shotgun (WGS) entry which is preliminary data.</text>
</comment>
<evidence type="ECO:0000313" key="3">
    <source>
        <dbReference type="Proteomes" id="UP001153069"/>
    </source>
</evidence>